<evidence type="ECO:0000259" key="1">
    <source>
        <dbReference type="Pfam" id="PF01796"/>
    </source>
</evidence>
<evidence type="ECO:0008006" key="5">
    <source>
        <dbReference type="Google" id="ProtNLM"/>
    </source>
</evidence>
<dbReference type="InterPro" id="IPR002878">
    <property type="entry name" value="ChsH2_C"/>
</dbReference>
<dbReference type="OrthoDB" id="7323764at2"/>
<dbReference type="Pfam" id="PF01796">
    <property type="entry name" value="OB_ChsH2_C"/>
    <property type="match status" value="1"/>
</dbReference>
<dbReference type="EMBL" id="PPCN01000001">
    <property type="protein sequence ID" value="POF33902.1"/>
    <property type="molecule type" value="Genomic_DNA"/>
</dbReference>
<reference evidence="3 4" key="1">
    <citation type="submission" date="2018-01" db="EMBL/GenBank/DDBJ databases">
        <title>Genomic Encyclopedia of Archaeal and Bacterial Type Strains, Phase II (KMG-II): from individual species to whole genera.</title>
        <authorList>
            <person name="Goeker M."/>
        </authorList>
    </citation>
    <scope>NUCLEOTIDE SEQUENCE [LARGE SCALE GENOMIC DNA]</scope>
    <source>
        <strain evidence="3 4">DSM 17023</strain>
    </source>
</reference>
<organism evidence="3 4">
    <name type="scientific">Roseibium marinum</name>
    <dbReference type="NCBI Taxonomy" id="281252"/>
    <lineage>
        <taxon>Bacteria</taxon>
        <taxon>Pseudomonadati</taxon>
        <taxon>Pseudomonadota</taxon>
        <taxon>Alphaproteobacteria</taxon>
        <taxon>Hyphomicrobiales</taxon>
        <taxon>Stappiaceae</taxon>
        <taxon>Roseibium</taxon>
    </lineage>
</organism>
<feature type="domain" description="ChsH2 rubredoxin-like zinc ribbon" evidence="2">
    <location>
        <begin position="16"/>
        <end position="50"/>
    </location>
</feature>
<dbReference type="Pfam" id="PF12172">
    <property type="entry name" value="zf-ChsH2"/>
    <property type="match status" value="1"/>
</dbReference>
<dbReference type="AlphaFoldDB" id="A0A2S3V1Q6"/>
<evidence type="ECO:0000259" key="2">
    <source>
        <dbReference type="Pfam" id="PF12172"/>
    </source>
</evidence>
<evidence type="ECO:0000313" key="4">
    <source>
        <dbReference type="Proteomes" id="UP000236959"/>
    </source>
</evidence>
<dbReference type="Gene3D" id="6.10.30.10">
    <property type="match status" value="1"/>
</dbReference>
<accession>A0A2S3V1Q6</accession>
<evidence type="ECO:0000313" key="3">
    <source>
        <dbReference type="EMBL" id="POF33902.1"/>
    </source>
</evidence>
<dbReference type="InterPro" id="IPR052513">
    <property type="entry name" value="Thioester_dehydratase-like"/>
</dbReference>
<dbReference type="PANTHER" id="PTHR34075">
    <property type="entry name" value="BLR3430 PROTEIN"/>
    <property type="match status" value="1"/>
</dbReference>
<dbReference type="PANTHER" id="PTHR34075:SF5">
    <property type="entry name" value="BLR3430 PROTEIN"/>
    <property type="match status" value="1"/>
</dbReference>
<name>A0A2S3V1Q6_9HYPH</name>
<dbReference type="InterPro" id="IPR022002">
    <property type="entry name" value="ChsH2_Znr"/>
</dbReference>
<comment type="caution">
    <text evidence="3">The sequence shown here is derived from an EMBL/GenBank/DDBJ whole genome shotgun (WGS) entry which is preliminary data.</text>
</comment>
<protein>
    <recommendedName>
        <fullName evidence="5">DNA-binding protein</fullName>
    </recommendedName>
</protein>
<dbReference type="RefSeq" id="WP_103220551.1">
    <property type="nucleotide sequence ID" value="NZ_PPCN01000001.1"/>
</dbReference>
<dbReference type="SUPFAM" id="SSF50249">
    <property type="entry name" value="Nucleic acid-binding proteins"/>
    <property type="match status" value="1"/>
</dbReference>
<dbReference type="Proteomes" id="UP000236959">
    <property type="component" value="Unassembled WGS sequence"/>
</dbReference>
<proteinExistence type="predicted"/>
<keyword evidence="4" id="KW-1185">Reference proteome</keyword>
<dbReference type="InterPro" id="IPR012340">
    <property type="entry name" value="NA-bd_OB-fold"/>
</dbReference>
<sequence>MASLPKAGPDQAFQEHVADGRLWLQYCDDCGEAVFMPRILCPHCSSLSLEWRPVSGRGTVHTLTVLHRRSRPGEPEKINHAIVLVDLDEGPRMMSHLPGTAPEDIRIGMRVRARFEGEDGARAVVFDREEGAA</sequence>
<feature type="domain" description="ChsH2 C-terminal OB-fold" evidence="1">
    <location>
        <begin position="51"/>
        <end position="116"/>
    </location>
</feature>
<gene>
    <name evidence="3" type="ORF">CLV41_101351</name>
</gene>